<evidence type="ECO:0000256" key="1">
    <source>
        <dbReference type="ARBA" id="ARBA00022801"/>
    </source>
</evidence>
<evidence type="ECO:0000313" key="6">
    <source>
        <dbReference type="WBParaSite" id="ACRNAN_scaffold191.g30220.t1"/>
    </source>
</evidence>
<feature type="domain" description="Beta-galactosidase galactose-binding" evidence="4">
    <location>
        <begin position="153"/>
        <end position="198"/>
    </location>
</feature>
<organism evidence="5 6">
    <name type="scientific">Acrobeloides nanus</name>
    <dbReference type="NCBI Taxonomy" id="290746"/>
    <lineage>
        <taxon>Eukaryota</taxon>
        <taxon>Metazoa</taxon>
        <taxon>Ecdysozoa</taxon>
        <taxon>Nematoda</taxon>
        <taxon>Chromadorea</taxon>
        <taxon>Rhabditida</taxon>
        <taxon>Tylenchina</taxon>
        <taxon>Cephalobomorpha</taxon>
        <taxon>Cephaloboidea</taxon>
        <taxon>Cephalobidae</taxon>
        <taxon>Acrobeloides</taxon>
    </lineage>
</organism>
<evidence type="ECO:0000259" key="3">
    <source>
        <dbReference type="Pfam" id="PF21317"/>
    </source>
</evidence>
<name>A0A914D612_9BILA</name>
<dbReference type="Proteomes" id="UP000887540">
    <property type="component" value="Unplaced"/>
</dbReference>
<keyword evidence="2" id="KW-0326">Glycosidase</keyword>
<protein>
    <submittedName>
        <fullName evidence="6">Beta-galactosidase</fullName>
    </submittedName>
</protein>
<keyword evidence="1" id="KW-0378">Hydrolase</keyword>
<dbReference type="InterPro" id="IPR048913">
    <property type="entry name" value="BetaGal_gal-bd"/>
</dbReference>
<dbReference type="Pfam" id="PF21467">
    <property type="entry name" value="BetaGal_gal-bd"/>
    <property type="match status" value="1"/>
</dbReference>
<keyword evidence="5" id="KW-1185">Reference proteome</keyword>
<dbReference type="InterPro" id="IPR048912">
    <property type="entry name" value="BetaGal1-like_ABD1"/>
</dbReference>
<dbReference type="AlphaFoldDB" id="A0A914D612"/>
<reference evidence="6" key="1">
    <citation type="submission" date="2022-11" db="UniProtKB">
        <authorList>
            <consortium name="WormBaseParasite"/>
        </authorList>
    </citation>
    <scope>IDENTIFICATION</scope>
</reference>
<dbReference type="GO" id="GO:0005975">
    <property type="term" value="P:carbohydrate metabolic process"/>
    <property type="evidence" value="ECO:0007669"/>
    <property type="project" value="InterPro"/>
</dbReference>
<dbReference type="Pfam" id="PF21317">
    <property type="entry name" value="BetaGal_ABD_1"/>
    <property type="match status" value="1"/>
</dbReference>
<dbReference type="InterPro" id="IPR001944">
    <property type="entry name" value="Glycoside_Hdrlase_35"/>
</dbReference>
<evidence type="ECO:0000256" key="2">
    <source>
        <dbReference type="ARBA" id="ARBA00023295"/>
    </source>
</evidence>
<dbReference type="InterPro" id="IPR008979">
    <property type="entry name" value="Galactose-bd-like_sf"/>
</dbReference>
<evidence type="ECO:0000313" key="5">
    <source>
        <dbReference type="Proteomes" id="UP000887540"/>
    </source>
</evidence>
<sequence>MFRAIRSFIQNLTDWDYPPTPIPDVNPLMSYGNVTLTRIGQNLISTLTRIQEPCVQSQDPLTFEQIDHGFGFVLYTTTLSKGGTTLSTSNIRDYGYVYLNNVYQGLHENVTLDNQLLQNWYQCGINLTKSAVDSLSQNFVAEVDSTKASSQPGVYLGQFEISDIQDTYLDTRGWGKGQLFINGNNLGHYWPTAGPQVNQTL</sequence>
<evidence type="ECO:0000259" key="4">
    <source>
        <dbReference type="Pfam" id="PF21467"/>
    </source>
</evidence>
<dbReference type="SUPFAM" id="SSF49785">
    <property type="entry name" value="Galactose-binding domain-like"/>
    <property type="match status" value="1"/>
</dbReference>
<dbReference type="GO" id="GO:0004553">
    <property type="term" value="F:hydrolase activity, hydrolyzing O-glycosyl compounds"/>
    <property type="evidence" value="ECO:0007669"/>
    <property type="project" value="InterPro"/>
</dbReference>
<feature type="domain" description="Beta-galactosidase 1-like first all-beta" evidence="3">
    <location>
        <begin position="60"/>
        <end position="107"/>
    </location>
</feature>
<dbReference type="WBParaSite" id="ACRNAN_scaffold191.g30220.t1">
    <property type="protein sequence ID" value="ACRNAN_scaffold191.g30220.t1"/>
    <property type="gene ID" value="ACRNAN_scaffold191.g30220"/>
</dbReference>
<accession>A0A914D612</accession>
<dbReference type="Gene3D" id="2.60.120.260">
    <property type="entry name" value="Galactose-binding domain-like"/>
    <property type="match status" value="4"/>
</dbReference>
<proteinExistence type="predicted"/>
<dbReference type="PANTHER" id="PTHR23421">
    <property type="entry name" value="BETA-GALACTOSIDASE RELATED"/>
    <property type="match status" value="1"/>
</dbReference>